<dbReference type="RefSeq" id="WP_126924704.1">
    <property type="nucleotide sequence ID" value="NZ_ML133699.1"/>
</dbReference>
<evidence type="ECO:0000259" key="1">
    <source>
        <dbReference type="Pfam" id="PF06568"/>
    </source>
</evidence>
<evidence type="ECO:0000313" key="2">
    <source>
        <dbReference type="EMBL" id="RUM20486.1"/>
    </source>
</evidence>
<dbReference type="AlphaFoldDB" id="A0A432PDE5"/>
<name>A0A432PDE5_9HYPH</name>
<accession>A0A432PDE5</accession>
<protein>
    <submittedName>
        <fullName evidence="2">DUF1127 domain-containing protein</fullName>
    </submittedName>
</protein>
<dbReference type="Proteomes" id="UP000278823">
    <property type="component" value="Unassembled WGS sequence"/>
</dbReference>
<gene>
    <name evidence="2" type="ORF">EFQ99_29625</name>
</gene>
<dbReference type="InterPro" id="IPR009506">
    <property type="entry name" value="YjiS-like"/>
</dbReference>
<keyword evidence="3" id="KW-1185">Reference proteome</keyword>
<reference evidence="3" key="1">
    <citation type="submission" date="2018-11" db="EMBL/GenBank/DDBJ databases">
        <title>Rhizobium chutanense sp. nov., isolated from root nodules of Phaseolus vulgaris in China.</title>
        <authorList>
            <person name="Huo Y."/>
        </authorList>
    </citation>
    <scope>NUCLEOTIDE SEQUENCE [LARGE SCALE GENOMIC DNA]</scope>
    <source>
        <strain evidence="3">CCBAU 65647</strain>
    </source>
</reference>
<proteinExistence type="predicted"/>
<dbReference type="OrthoDB" id="7361021at2"/>
<feature type="domain" description="YjiS-like" evidence="1">
    <location>
        <begin position="14"/>
        <end position="39"/>
    </location>
</feature>
<comment type="caution">
    <text evidence="2">The sequence shown here is derived from an EMBL/GenBank/DDBJ whole genome shotgun (WGS) entry which is preliminary data.</text>
</comment>
<organism evidence="2 3">
    <name type="scientific">Rhizobium vallis</name>
    <dbReference type="NCBI Taxonomy" id="634290"/>
    <lineage>
        <taxon>Bacteria</taxon>
        <taxon>Pseudomonadati</taxon>
        <taxon>Pseudomonadota</taxon>
        <taxon>Alphaproteobacteria</taxon>
        <taxon>Hyphomicrobiales</taxon>
        <taxon>Rhizobiaceae</taxon>
        <taxon>Rhizobium/Agrobacterium group</taxon>
        <taxon>Rhizobium</taxon>
    </lineage>
</organism>
<evidence type="ECO:0000313" key="3">
    <source>
        <dbReference type="Proteomes" id="UP000278823"/>
    </source>
</evidence>
<sequence>MKTSSKIIDFFQMRKAYRQLSQLSDASLKDIGLSRGDIRRAVYGR</sequence>
<dbReference type="Pfam" id="PF06568">
    <property type="entry name" value="YjiS-like"/>
    <property type="match status" value="1"/>
</dbReference>
<dbReference type="EMBL" id="RJTH01000015">
    <property type="protein sequence ID" value="RUM20486.1"/>
    <property type="molecule type" value="Genomic_DNA"/>
</dbReference>